<feature type="compositionally biased region" description="Basic and acidic residues" evidence="1">
    <location>
        <begin position="276"/>
        <end position="285"/>
    </location>
</feature>
<name>A0A0C9YQQ5_9AGAM</name>
<dbReference type="STRING" id="765257.A0A0C9YQQ5"/>
<reference evidence="2 3" key="1">
    <citation type="submission" date="2014-04" db="EMBL/GenBank/DDBJ databases">
        <authorList>
            <consortium name="DOE Joint Genome Institute"/>
            <person name="Kuo A."/>
            <person name="Kohler A."/>
            <person name="Costa M.D."/>
            <person name="Nagy L.G."/>
            <person name="Floudas D."/>
            <person name="Copeland A."/>
            <person name="Barry K.W."/>
            <person name="Cichocki N."/>
            <person name="Veneault-Fourrey C."/>
            <person name="LaButti K."/>
            <person name="Lindquist E.A."/>
            <person name="Lipzen A."/>
            <person name="Lundell T."/>
            <person name="Morin E."/>
            <person name="Murat C."/>
            <person name="Sun H."/>
            <person name="Tunlid A."/>
            <person name="Henrissat B."/>
            <person name="Grigoriev I.V."/>
            <person name="Hibbett D.S."/>
            <person name="Martin F."/>
            <person name="Nordberg H.P."/>
            <person name="Cantor M.N."/>
            <person name="Hua S.X."/>
        </authorList>
    </citation>
    <scope>NUCLEOTIDE SEQUENCE [LARGE SCALE GENOMIC DNA]</scope>
    <source>
        <strain evidence="2 3">441</strain>
    </source>
</reference>
<organism evidence="2 3">
    <name type="scientific">Pisolithus microcarpus 441</name>
    <dbReference type="NCBI Taxonomy" id="765257"/>
    <lineage>
        <taxon>Eukaryota</taxon>
        <taxon>Fungi</taxon>
        <taxon>Dikarya</taxon>
        <taxon>Basidiomycota</taxon>
        <taxon>Agaricomycotina</taxon>
        <taxon>Agaricomycetes</taxon>
        <taxon>Agaricomycetidae</taxon>
        <taxon>Boletales</taxon>
        <taxon>Sclerodermatineae</taxon>
        <taxon>Pisolithaceae</taxon>
        <taxon>Pisolithus</taxon>
    </lineage>
</organism>
<gene>
    <name evidence="2" type="ORF">PISMIDRAFT_16013</name>
</gene>
<dbReference type="EMBL" id="KN833866">
    <property type="protein sequence ID" value="KIK16139.1"/>
    <property type="molecule type" value="Genomic_DNA"/>
</dbReference>
<feature type="region of interest" description="Disordered" evidence="1">
    <location>
        <begin position="264"/>
        <end position="294"/>
    </location>
</feature>
<accession>A0A0C9YQQ5</accession>
<proteinExistence type="predicted"/>
<feature type="region of interest" description="Disordered" evidence="1">
    <location>
        <begin position="102"/>
        <end position="123"/>
    </location>
</feature>
<evidence type="ECO:0000256" key="1">
    <source>
        <dbReference type="SAM" id="MobiDB-lite"/>
    </source>
</evidence>
<reference evidence="3" key="2">
    <citation type="submission" date="2015-01" db="EMBL/GenBank/DDBJ databases">
        <title>Evolutionary Origins and Diversification of the Mycorrhizal Mutualists.</title>
        <authorList>
            <consortium name="DOE Joint Genome Institute"/>
            <consortium name="Mycorrhizal Genomics Consortium"/>
            <person name="Kohler A."/>
            <person name="Kuo A."/>
            <person name="Nagy L.G."/>
            <person name="Floudas D."/>
            <person name="Copeland A."/>
            <person name="Barry K.W."/>
            <person name="Cichocki N."/>
            <person name="Veneault-Fourrey C."/>
            <person name="LaButti K."/>
            <person name="Lindquist E.A."/>
            <person name="Lipzen A."/>
            <person name="Lundell T."/>
            <person name="Morin E."/>
            <person name="Murat C."/>
            <person name="Riley R."/>
            <person name="Ohm R."/>
            <person name="Sun H."/>
            <person name="Tunlid A."/>
            <person name="Henrissat B."/>
            <person name="Grigoriev I.V."/>
            <person name="Hibbett D.S."/>
            <person name="Martin F."/>
        </authorList>
    </citation>
    <scope>NUCLEOTIDE SEQUENCE [LARGE SCALE GENOMIC DNA]</scope>
    <source>
        <strain evidence="3">441</strain>
    </source>
</reference>
<sequence length="394" mass="43969">MPTTIKWVSPFYDDDSVALPPLSSKLTDQVELFGQMPRPMTLLADEHLTPAGLGVVPPKFLVANRSGMPRSTPALEFCVMSKVSRRGASPYAKKVAFQGAAAKQTNLTDESSSEASSDDDSTVSMILDESKIPKPQGEPGHPGHGGYTLEAALDWNHSAYMKFKKLIHHLIEEHLDTTKCASAQNPTSLKLVRDKATAAFPDLENYTHVWPVSDMIMMRLKYTSSWARHHEVEMAARKKYSMRSMDNTDLFKDEESMVPGDCHGIPVKDSQSSKSDYAETAHEGSLEPELSTSMRSTHLRCARDESGPPMIDAPGKCRFEEIDYSHGLQQSLYEKEELVNGLKGCLRHLKLEQLKSLQEQNQDLYTKAQSEIEGQKTQIAGLEIFIQQCEQVHQ</sequence>
<evidence type="ECO:0000313" key="2">
    <source>
        <dbReference type="EMBL" id="KIK16139.1"/>
    </source>
</evidence>
<dbReference type="OrthoDB" id="2686745at2759"/>
<dbReference type="Proteomes" id="UP000054018">
    <property type="component" value="Unassembled WGS sequence"/>
</dbReference>
<dbReference type="AlphaFoldDB" id="A0A0C9YQQ5"/>
<keyword evidence="3" id="KW-1185">Reference proteome</keyword>
<dbReference type="HOGENOM" id="CLU_700418_0_0_1"/>
<protein>
    <submittedName>
        <fullName evidence="2">Uncharacterized protein</fullName>
    </submittedName>
</protein>
<evidence type="ECO:0000313" key="3">
    <source>
        <dbReference type="Proteomes" id="UP000054018"/>
    </source>
</evidence>